<dbReference type="InterPro" id="IPR015174">
    <property type="entry name" value="MIF4G-like_typ-2"/>
</dbReference>
<feature type="domain" description="MIF4G-like type 2" evidence="3">
    <location>
        <begin position="180"/>
        <end position="442"/>
    </location>
</feature>
<dbReference type="InterPro" id="IPR027159">
    <property type="entry name" value="CBP80"/>
</dbReference>
<dbReference type="InterPro" id="IPR016024">
    <property type="entry name" value="ARM-type_fold"/>
</dbReference>
<feature type="coiled-coil region" evidence="1">
    <location>
        <begin position="330"/>
        <end position="388"/>
    </location>
</feature>
<name>A0A9Q1GZQ4_HOLLE</name>
<dbReference type="Gene3D" id="1.25.40.180">
    <property type="match status" value="2"/>
</dbReference>
<dbReference type="InterPro" id="IPR015172">
    <property type="entry name" value="MIF4G-like_typ-1"/>
</dbReference>
<dbReference type="PANTHER" id="PTHR12412">
    <property type="entry name" value="CAP BINDING PROTEIN"/>
    <property type="match status" value="1"/>
</dbReference>
<dbReference type="OrthoDB" id="10252707at2759"/>
<dbReference type="Proteomes" id="UP001152320">
    <property type="component" value="Chromosome 14"/>
</dbReference>
<evidence type="ECO:0000259" key="3">
    <source>
        <dbReference type="Pfam" id="PF09090"/>
    </source>
</evidence>
<dbReference type="EMBL" id="JAIZAY010000014">
    <property type="protein sequence ID" value="KAJ8029982.1"/>
    <property type="molecule type" value="Genomic_DNA"/>
</dbReference>
<dbReference type="GO" id="GO:0050684">
    <property type="term" value="P:regulation of mRNA processing"/>
    <property type="evidence" value="ECO:0007669"/>
    <property type="project" value="TreeGrafter"/>
</dbReference>
<organism evidence="4 5">
    <name type="scientific">Holothuria leucospilota</name>
    <name type="common">Black long sea cucumber</name>
    <name type="synonym">Mertensiothuria leucospilota</name>
    <dbReference type="NCBI Taxonomy" id="206669"/>
    <lineage>
        <taxon>Eukaryota</taxon>
        <taxon>Metazoa</taxon>
        <taxon>Echinodermata</taxon>
        <taxon>Eleutherozoa</taxon>
        <taxon>Echinozoa</taxon>
        <taxon>Holothuroidea</taxon>
        <taxon>Aspidochirotacea</taxon>
        <taxon>Aspidochirotida</taxon>
        <taxon>Holothuriidae</taxon>
        <taxon>Holothuria</taxon>
    </lineage>
</organism>
<dbReference type="GO" id="GO:0000339">
    <property type="term" value="F:RNA cap binding"/>
    <property type="evidence" value="ECO:0007669"/>
    <property type="project" value="InterPro"/>
</dbReference>
<evidence type="ECO:0000259" key="2">
    <source>
        <dbReference type="Pfam" id="PF09088"/>
    </source>
</evidence>
<keyword evidence="5" id="KW-1185">Reference proteome</keyword>
<feature type="domain" description="MIF4G-like type 1" evidence="2">
    <location>
        <begin position="51"/>
        <end position="166"/>
    </location>
</feature>
<dbReference type="SUPFAM" id="SSF48371">
    <property type="entry name" value="ARM repeat"/>
    <property type="match status" value="2"/>
</dbReference>
<evidence type="ECO:0000313" key="5">
    <source>
        <dbReference type="Proteomes" id="UP001152320"/>
    </source>
</evidence>
<dbReference type="Pfam" id="PF09088">
    <property type="entry name" value="MIF4G_like"/>
    <property type="match status" value="1"/>
</dbReference>
<keyword evidence="1" id="KW-0175">Coiled coil</keyword>
<evidence type="ECO:0000256" key="1">
    <source>
        <dbReference type="SAM" id="Coils"/>
    </source>
</evidence>
<reference evidence="4" key="1">
    <citation type="submission" date="2021-10" db="EMBL/GenBank/DDBJ databases">
        <title>Tropical sea cucumber genome reveals ecological adaptation and Cuvierian tubules defense mechanism.</title>
        <authorList>
            <person name="Chen T."/>
        </authorList>
    </citation>
    <scope>NUCLEOTIDE SEQUENCE</scope>
    <source>
        <strain evidence="4">Nanhai2018</strain>
        <tissue evidence="4">Muscle</tissue>
    </source>
</reference>
<dbReference type="GO" id="GO:0005846">
    <property type="term" value="C:nuclear cap binding complex"/>
    <property type="evidence" value="ECO:0007669"/>
    <property type="project" value="InterPro"/>
</dbReference>
<dbReference type="GO" id="GO:0003729">
    <property type="term" value="F:mRNA binding"/>
    <property type="evidence" value="ECO:0007669"/>
    <property type="project" value="TreeGrafter"/>
</dbReference>
<protein>
    <submittedName>
        <fullName evidence="4">Nuclear cap-binding protein subunit 1</fullName>
    </submittedName>
</protein>
<dbReference type="GO" id="GO:0005634">
    <property type="term" value="C:nucleus"/>
    <property type="evidence" value="ECO:0007669"/>
    <property type="project" value="TreeGrafter"/>
</dbReference>
<comment type="caution">
    <text evidence="4">The sequence shown here is derived from an EMBL/GenBank/DDBJ whole genome shotgun (WGS) entry which is preliminary data.</text>
</comment>
<dbReference type="Pfam" id="PF09090">
    <property type="entry name" value="MIF4G_like_2"/>
    <property type="match status" value="1"/>
</dbReference>
<proteinExistence type="predicted"/>
<gene>
    <name evidence="4" type="ORF">HOLleu_29540</name>
</gene>
<dbReference type="GO" id="GO:0006406">
    <property type="term" value="P:mRNA export from nucleus"/>
    <property type="evidence" value="ECO:0007669"/>
    <property type="project" value="InterPro"/>
</dbReference>
<sequence>MKAHCANKGPVLPASTSINRYLVEDCLYRIVHVYLDRKDCAAQLVGFHAKNRFPYHYMIVEVVFGSLFSLPSTKNIEVFYASLLLELCKLQPGFLPQVLAQATEMLYERVEGMNLTCMERFIRWFSHHLSNFQFRWSWDEWIDCTEKEPGHAKVIFIQEVLQRCLRGTGWKDEGGGDQIPALPISKKLIEAFKAKASVEQVEEILKQIPGPKKDDDSGEAEEAVSPLKIDVFVQSLLFLGQKSFSHTFSALAKFHSLLKKLGSNEESQIFMLRTIRDLWQNHQQMICVIIDKLIRTQIVSCPAVINWIFSEHMRQHFTEGFVWEILHGVLKKMNLEVLKLREELEEAREKKSKREEGEASGDEYDISNTTTESQIEKLQESYEAAQSEQKNLFLIIFQRFIILLTEHIISCESKGTSFQTNWFIHSIHRLEQIFILHFKQVVKYTSTLENLLFTSDTDPNLLKVFHQFCSLRA</sequence>
<accession>A0A9Q1GZQ4</accession>
<dbReference type="GO" id="GO:0000184">
    <property type="term" value="P:nuclear-transcribed mRNA catabolic process, nonsense-mediated decay"/>
    <property type="evidence" value="ECO:0007669"/>
    <property type="project" value="TreeGrafter"/>
</dbReference>
<dbReference type="PANTHER" id="PTHR12412:SF2">
    <property type="entry name" value="NUCLEAR CAP-BINDING PROTEIN SUBUNIT 1"/>
    <property type="match status" value="1"/>
</dbReference>
<evidence type="ECO:0000313" key="4">
    <source>
        <dbReference type="EMBL" id="KAJ8029982.1"/>
    </source>
</evidence>
<dbReference type="AlphaFoldDB" id="A0A9Q1GZQ4"/>